<evidence type="ECO:0000313" key="2">
    <source>
        <dbReference type="Proteomes" id="UP000078504"/>
    </source>
</evidence>
<dbReference type="PATRIC" id="fig|1354253.4.peg.437"/>
<dbReference type="AlphaFoldDB" id="A0A1B7I531"/>
<dbReference type="Proteomes" id="UP000078504">
    <property type="component" value="Unassembled WGS sequence"/>
</dbReference>
<sequence>MSLEKRKKLIDLQNESEKYLSSRRKVISEQAKIVSESIFPKCKAFLEMNGLTVVETQGTLEASYTGKVMVTIDSHDNEQGPAGFDGSFNVMYNNKKHTVRYRVCRGARINVQSMFSGSEEANLDQQLAAEATKIATLKELGTSDLDGSVQFMLVDPSVQRAPFGKPDQNVFTDLHILLAKIIN</sequence>
<dbReference type="RefSeq" id="WP_064511895.1">
    <property type="nucleotide sequence ID" value="NZ_LXEP01000004.1"/>
</dbReference>
<dbReference type="EMBL" id="LXEP01000004">
    <property type="protein sequence ID" value="OAT23519.1"/>
    <property type="molecule type" value="Genomic_DNA"/>
</dbReference>
<protein>
    <submittedName>
        <fullName evidence="1">Uncharacterized protein</fullName>
    </submittedName>
</protein>
<reference evidence="1 2" key="1">
    <citation type="submission" date="2016-04" db="EMBL/GenBank/DDBJ databases">
        <title>ATOL: Assembling a taxonomically balanced genome-scale reconstruction of the evolutionary history of the Enterobacteriaceae.</title>
        <authorList>
            <person name="Plunkett G.III."/>
            <person name="Neeno-Eckwall E.C."/>
            <person name="Glasner J.D."/>
            <person name="Perna N.T."/>
        </authorList>
    </citation>
    <scope>NUCLEOTIDE SEQUENCE [LARGE SCALE GENOMIC DNA]</scope>
    <source>
        <strain evidence="1 2">ATCC 51604</strain>
    </source>
</reference>
<name>A0A1B7I531_9ENTR</name>
<comment type="caution">
    <text evidence="1">The sequence shown here is derived from an EMBL/GenBank/DDBJ whole genome shotgun (WGS) entry which is preliminary data.</text>
</comment>
<proteinExistence type="predicted"/>
<evidence type="ECO:0000313" key="1">
    <source>
        <dbReference type="EMBL" id="OAT23519.1"/>
    </source>
</evidence>
<gene>
    <name evidence="1" type="ORF">M977_00428</name>
</gene>
<accession>A0A1B7I531</accession>
<organism evidence="1 2">
    <name type="scientific">Buttiauxella gaviniae ATCC 51604</name>
    <dbReference type="NCBI Taxonomy" id="1354253"/>
    <lineage>
        <taxon>Bacteria</taxon>
        <taxon>Pseudomonadati</taxon>
        <taxon>Pseudomonadota</taxon>
        <taxon>Gammaproteobacteria</taxon>
        <taxon>Enterobacterales</taxon>
        <taxon>Enterobacteriaceae</taxon>
        <taxon>Buttiauxella</taxon>
    </lineage>
</organism>